<proteinExistence type="predicted"/>
<evidence type="ECO:0000313" key="2">
    <source>
        <dbReference type="Proteomes" id="UP000245086"/>
    </source>
</evidence>
<comment type="caution">
    <text evidence="1">The sequence shown here is derived from an EMBL/GenBank/DDBJ whole genome shotgun (WGS) entry which is preliminary data.</text>
</comment>
<dbReference type="Proteomes" id="UP000245086">
    <property type="component" value="Unassembled WGS sequence"/>
</dbReference>
<dbReference type="AlphaFoldDB" id="A0A2P2EBT8"/>
<dbReference type="EMBL" id="BFBR01000006">
    <property type="protein sequence ID" value="GBF58535.1"/>
    <property type="molecule type" value="Genomic_DNA"/>
</dbReference>
<name>A0A2P2EBT8_9PROT</name>
<accession>A0A2P2EBT8</accession>
<reference evidence="1 2" key="1">
    <citation type="journal article" date="2018" name="Genome Announc.">
        <title>Draft Genome Sequence of "Candidatus Phycosocius bacilliformis," an Alphaproteobacterial Ectosymbiont of the Hydrocarbon-Producing Green Alga Botryococcus braunii.</title>
        <authorList>
            <person name="Tanabe Y."/>
            <person name="Yamaguchi H."/>
            <person name="Watanabe M.M."/>
        </authorList>
    </citation>
    <scope>NUCLEOTIDE SEQUENCE [LARGE SCALE GENOMIC DNA]</scope>
    <source>
        <strain evidence="1 2">BOTRYCO-2</strain>
    </source>
</reference>
<gene>
    <name evidence="1" type="ORF">PbB2_02221</name>
</gene>
<sequence length="42" mass="4639">MVHLVDRIGSPAMMQQKAHGSTALLTFGWDAKDESKPLWLGD</sequence>
<evidence type="ECO:0000313" key="1">
    <source>
        <dbReference type="EMBL" id="GBF58535.1"/>
    </source>
</evidence>
<keyword evidence="2" id="KW-1185">Reference proteome</keyword>
<protein>
    <submittedName>
        <fullName evidence="1">Uncharacterized protein</fullName>
    </submittedName>
</protein>
<organism evidence="1 2">
    <name type="scientific">Candidatus Phycosocius bacilliformis</name>
    <dbReference type="NCBI Taxonomy" id="1445552"/>
    <lineage>
        <taxon>Bacteria</taxon>
        <taxon>Pseudomonadati</taxon>
        <taxon>Pseudomonadota</taxon>
        <taxon>Alphaproteobacteria</taxon>
        <taxon>Caulobacterales</taxon>
        <taxon>Caulobacterales incertae sedis</taxon>
        <taxon>Candidatus Phycosocius</taxon>
    </lineage>
</organism>